<dbReference type="PROSITE" id="PS51257">
    <property type="entry name" value="PROKAR_LIPOPROTEIN"/>
    <property type="match status" value="1"/>
</dbReference>
<comment type="caution">
    <text evidence="1">The sequence shown here is derived from an EMBL/GenBank/DDBJ whole genome shotgun (WGS) entry which is preliminary data.</text>
</comment>
<dbReference type="Proteomes" id="UP000198337">
    <property type="component" value="Unassembled WGS sequence"/>
</dbReference>
<protein>
    <submittedName>
        <fullName evidence="1">Uncharacterized protein</fullName>
    </submittedName>
</protein>
<organism evidence="1 2">
    <name type="scientific">Maribacter sedimenticola</name>
    <dbReference type="NCBI Taxonomy" id="228956"/>
    <lineage>
        <taxon>Bacteria</taxon>
        <taxon>Pseudomonadati</taxon>
        <taxon>Bacteroidota</taxon>
        <taxon>Flavobacteriia</taxon>
        <taxon>Flavobacteriales</taxon>
        <taxon>Flavobacteriaceae</taxon>
        <taxon>Maribacter</taxon>
    </lineage>
</organism>
<dbReference type="RefSeq" id="WP_089263140.1">
    <property type="nucleotide sequence ID" value="NZ_FZNV01000011.1"/>
</dbReference>
<accession>A0ABY1SM38</accession>
<proteinExistence type="predicted"/>
<sequence>MQKTLYIIIVLFFASCLDANQKSEKEILSKFMDGRKALGLSLTDHFPSELRDIKKLSIGFPAGAYGTGMASMIYAHQVDSSEFSKTYQKLNLNKIRSYQPTDSLLIIIGDTLDYSKKEDGIPIPNFQSYEGNFGPNSKYLSENNEIYVLESKPGKFMEEEYLTSNNNLPAKWKNGFSRGIAINEKQRELVYWTCVW</sequence>
<evidence type="ECO:0000313" key="1">
    <source>
        <dbReference type="EMBL" id="SNR79717.1"/>
    </source>
</evidence>
<gene>
    <name evidence="1" type="ORF">SAMN04488009_0109</name>
</gene>
<keyword evidence="2" id="KW-1185">Reference proteome</keyword>
<reference evidence="1 2" key="1">
    <citation type="submission" date="2017-06" db="EMBL/GenBank/DDBJ databases">
        <authorList>
            <person name="Varghese N."/>
            <person name="Submissions S."/>
        </authorList>
    </citation>
    <scope>NUCLEOTIDE SEQUENCE [LARGE SCALE GENOMIC DNA]</scope>
    <source>
        <strain evidence="1 2">DSM 19840</strain>
    </source>
</reference>
<name>A0ABY1SM38_9FLAO</name>
<dbReference type="EMBL" id="FZNV01000011">
    <property type="protein sequence ID" value="SNR79717.1"/>
    <property type="molecule type" value="Genomic_DNA"/>
</dbReference>
<evidence type="ECO:0000313" key="2">
    <source>
        <dbReference type="Proteomes" id="UP000198337"/>
    </source>
</evidence>